<protein>
    <submittedName>
        <fullName evidence="1">Uncharacterized protein</fullName>
    </submittedName>
</protein>
<gene>
    <name evidence="1" type="ORF">C8P63_106117</name>
</gene>
<reference evidence="1 2" key="1">
    <citation type="submission" date="2018-04" db="EMBL/GenBank/DDBJ databases">
        <title>Genomic Encyclopedia of Archaeal and Bacterial Type Strains, Phase II (KMG-II): from individual species to whole genera.</title>
        <authorList>
            <person name="Goeker M."/>
        </authorList>
    </citation>
    <scope>NUCLEOTIDE SEQUENCE [LARGE SCALE GENOMIC DNA]</scope>
    <source>
        <strain evidence="1 2">DSM 45787</strain>
    </source>
</reference>
<accession>A0A2T6C0L6</accession>
<proteinExistence type="predicted"/>
<keyword evidence="2" id="KW-1185">Reference proteome</keyword>
<evidence type="ECO:0000313" key="2">
    <source>
        <dbReference type="Proteomes" id="UP000244240"/>
    </source>
</evidence>
<name>A0A2T6C0L6_9BACL</name>
<organism evidence="1 2">
    <name type="scientific">Melghirimyces profundicolus</name>
    <dbReference type="NCBI Taxonomy" id="1242148"/>
    <lineage>
        <taxon>Bacteria</taxon>
        <taxon>Bacillati</taxon>
        <taxon>Bacillota</taxon>
        <taxon>Bacilli</taxon>
        <taxon>Bacillales</taxon>
        <taxon>Thermoactinomycetaceae</taxon>
        <taxon>Melghirimyces</taxon>
    </lineage>
</organism>
<dbReference type="AlphaFoldDB" id="A0A2T6C0L6"/>
<dbReference type="Proteomes" id="UP000244240">
    <property type="component" value="Unassembled WGS sequence"/>
</dbReference>
<comment type="caution">
    <text evidence="1">The sequence shown here is derived from an EMBL/GenBank/DDBJ whole genome shotgun (WGS) entry which is preliminary data.</text>
</comment>
<sequence length="54" mass="5997">MASDYRKVDTIYLELRPSGPLFNLIGFFPCPQNPRGLGKIFYTAPVAPLIIATI</sequence>
<evidence type="ECO:0000313" key="1">
    <source>
        <dbReference type="EMBL" id="PTX61865.1"/>
    </source>
</evidence>
<dbReference type="EMBL" id="QBKR01000006">
    <property type="protein sequence ID" value="PTX61865.1"/>
    <property type="molecule type" value="Genomic_DNA"/>
</dbReference>